<dbReference type="EC" id="1.1.99.39" evidence="9"/>
<evidence type="ECO:0000256" key="1">
    <source>
        <dbReference type="ARBA" id="ARBA00001974"/>
    </source>
</evidence>
<dbReference type="Pfam" id="PF02913">
    <property type="entry name" value="FAD-oxidase_C"/>
    <property type="match status" value="1"/>
</dbReference>
<dbReference type="InterPro" id="IPR036318">
    <property type="entry name" value="FAD-bd_PCMH-like_sf"/>
</dbReference>
<dbReference type="Pfam" id="PF01565">
    <property type="entry name" value="FAD_binding_4"/>
    <property type="match status" value="1"/>
</dbReference>
<dbReference type="PANTHER" id="PTHR11748:SF119">
    <property type="entry name" value="D-2-HYDROXYGLUTARATE DEHYDROGENASE"/>
    <property type="match status" value="1"/>
</dbReference>
<evidence type="ECO:0000256" key="10">
    <source>
        <dbReference type="ARBA" id="ARBA00051291"/>
    </source>
</evidence>
<dbReference type="GO" id="GO:0071949">
    <property type="term" value="F:FAD binding"/>
    <property type="evidence" value="ECO:0007669"/>
    <property type="project" value="InterPro"/>
</dbReference>
<dbReference type="AlphaFoldDB" id="A0A327WZH4"/>
<evidence type="ECO:0000259" key="14">
    <source>
        <dbReference type="PROSITE" id="PS51387"/>
    </source>
</evidence>
<dbReference type="InterPro" id="IPR006094">
    <property type="entry name" value="Oxid_FAD_bind_N"/>
</dbReference>
<dbReference type="SUPFAM" id="SSF46548">
    <property type="entry name" value="alpha-helical ferredoxin"/>
    <property type="match status" value="1"/>
</dbReference>
<keyword evidence="3" id="KW-0285">Flavoprotein</keyword>
<protein>
    <recommendedName>
        <fullName evidence="12">D-2-hydroxyglutarate dehydrogenase</fullName>
        <ecNumber evidence="9">1.1.99.39</ecNumber>
    </recommendedName>
</protein>
<reference evidence="15 16" key="1">
    <citation type="submission" date="2018-06" db="EMBL/GenBank/DDBJ databases">
        <title>Genomic Encyclopedia of Type Strains, Phase III (KMG-III): the genomes of soil and plant-associated and newly described type strains.</title>
        <authorList>
            <person name="Whitman W."/>
        </authorList>
    </citation>
    <scope>NUCLEOTIDE SEQUENCE [LARGE SCALE GENOMIC DNA]</scope>
    <source>
        <strain evidence="15 16">CGMCC 1.15366</strain>
    </source>
</reference>
<dbReference type="InterPro" id="IPR016167">
    <property type="entry name" value="FAD-bd_PCMH_sub1"/>
</dbReference>
<dbReference type="InterPro" id="IPR004113">
    <property type="entry name" value="FAD-bd_oxidored_4_C"/>
</dbReference>
<dbReference type="RefSeq" id="WP_241974080.1">
    <property type="nucleotide sequence ID" value="NZ_PIPK01000004.1"/>
</dbReference>
<evidence type="ECO:0000256" key="9">
    <source>
        <dbReference type="ARBA" id="ARBA00039003"/>
    </source>
</evidence>
<keyword evidence="5" id="KW-0274">FAD</keyword>
<keyword evidence="7" id="KW-0408">Iron</keyword>
<evidence type="ECO:0000256" key="7">
    <source>
        <dbReference type="ARBA" id="ARBA00023004"/>
    </source>
</evidence>
<dbReference type="PROSITE" id="PS00198">
    <property type="entry name" value="4FE4S_FER_1"/>
    <property type="match status" value="1"/>
</dbReference>
<keyword evidence="2" id="KW-0004">4Fe-4S</keyword>
<keyword evidence="6" id="KW-0560">Oxidoreductase</keyword>
<dbReference type="FunFam" id="3.30.70.2740:FF:000003">
    <property type="entry name" value="Oxidoreductase, FAD-binding, putative"/>
    <property type="match status" value="1"/>
</dbReference>
<dbReference type="InterPro" id="IPR016169">
    <property type="entry name" value="FAD-bd_PCMH_sub2"/>
</dbReference>
<comment type="similarity">
    <text evidence="11">In the N-terminal section; belongs to the FAD-binding oxidoreductase/transferase type 4 family.</text>
</comment>
<evidence type="ECO:0000256" key="11">
    <source>
        <dbReference type="ARBA" id="ARBA00060924"/>
    </source>
</evidence>
<dbReference type="SUPFAM" id="SSF56176">
    <property type="entry name" value="FAD-binding/transporter-associated domain-like"/>
    <property type="match status" value="1"/>
</dbReference>
<organism evidence="15 16">
    <name type="scientific">Aliidiomarina maris</name>
    <dbReference type="NCBI Taxonomy" id="531312"/>
    <lineage>
        <taxon>Bacteria</taxon>
        <taxon>Pseudomonadati</taxon>
        <taxon>Pseudomonadota</taxon>
        <taxon>Gammaproteobacteria</taxon>
        <taxon>Alteromonadales</taxon>
        <taxon>Idiomarinaceae</taxon>
        <taxon>Aliidiomarina</taxon>
    </lineage>
</organism>
<evidence type="ECO:0000313" key="16">
    <source>
        <dbReference type="Proteomes" id="UP000249203"/>
    </source>
</evidence>
<keyword evidence="4" id="KW-0479">Metal-binding</keyword>
<dbReference type="GO" id="GO:0008720">
    <property type="term" value="F:D-lactate dehydrogenase (NAD+) activity"/>
    <property type="evidence" value="ECO:0007669"/>
    <property type="project" value="TreeGrafter"/>
</dbReference>
<evidence type="ECO:0000256" key="8">
    <source>
        <dbReference type="ARBA" id="ARBA00023014"/>
    </source>
</evidence>
<dbReference type="PROSITE" id="PS51387">
    <property type="entry name" value="FAD_PCMH"/>
    <property type="match status" value="1"/>
</dbReference>
<evidence type="ECO:0000256" key="12">
    <source>
        <dbReference type="ARBA" id="ARBA00067680"/>
    </source>
</evidence>
<evidence type="ECO:0000256" key="4">
    <source>
        <dbReference type="ARBA" id="ARBA00022723"/>
    </source>
</evidence>
<dbReference type="GO" id="GO:0004458">
    <property type="term" value="F:D-lactate dehydrogenase (cytochrome) activity"/>
    <property type="evidence" value="ECO:0007669"/>
    <property type="project" value="TreeGrafter"/>
</dbReference>
<gene>
    <name evidence="15" type="ORF">B0I24_104103</name>
</gene>
<evidence type="ECO:0000313" key="15">
    <source>
        <dbReference type="EMBL" id="RAJ98901.1"/>
    </source>
</evidence>
<dbReference type="InterPro" id="IPR017896">
    <property type="entry name" value="4Fe4S_Fe-S-bd"/>
</dbReference>
<sequence length="1030" mass="114326">MSQHKVLPVIQEQQEAALDANYQAFIRALQTLKQAGRFAGDIDTSYAGRLVAATDNSIYQQMPQAVIYPKSQDDVGILLSLAARPEHQSVRFSPRGGGTGTNGQSLTHWLVLDLSRYLTRVLEINADEGWVRVETGIVKDALNQALAPYGFFFAPDTSTSNRCTIGGMINTDASGQGSLVYGKTSDHILALGSYVVSGERLDTFPVPLANARQLAELDTFEAPLYRQAIKSCVDLRGAVVDKFPALNRFLTGYDLKHCYDADTQQIDLSRLIAGSEGTLAVVTEAKLNMTRLPKAKVLVNVKYSDFQSALRHAPDLVRAQATSVETIDSKVLNLARQDIIWNGVKDLLQELPDQPMDGINMVEFTATSKYAVEQKVAALVATLEDDMQAGKGVLGFQVCDDANSIQRIYAMRKKAVGLLGATQGARKPIAFVEDTAVPPHALADYITEFRALLDAHNLHYGMFGHVDAGVLHVRPALNMQDEADERLVRQVSDQVVQLTAKYGGLMWGEHGKGFRSEYGPELFGPQLFEELRKVKATFDPLNRLNPGKICTPYADSDPVEGLVRVDDRKRGWFDRQIPIATQQRFQSAMDCNGNGLCFNFEASSPMCPSFRVTGDRRYSPKGRASLIREWLRRQEGLGYDVSHPPKASLSWWGKRKAKARTQDFNHEVKASMDECLACKACTSQCPVKVDIPTHRANFLAHYHSRYPRPLKDYVVKNIETWLPRMAKHATWVNRITQASVTQKLTRKWLGYEDMPSLSVPALAKRDLFARAMTLEQFSQHLKGPLGDEERRHYVGLVQDPFTSFYEADLVEDFIKLCGRLGIQAVILPYQPNGKAAHVKGFLSEFRDIAARQAKQLNRADALNLPLVGLDASTVLCYADEYRQVLGEARGNFEVKLVQDWLLQDIDPSVLRDFVHVQPTQNEASAPVQLLLHCTEQTNAAGSGAAWQQVFAKVGVPCEIPAVGCCGMAGTYGHESEHQSKSRALFAMSWQVQLGKSTQPLASGFSCRCQSKRFAQQPLKHPLQHLLDALC</sequence>
<evidence type="ECO:0000256" key="3">
    <source>
        <dbReference type="ARBA" id="ARBA00022630"/>
    </source>
</evidence>
<dbReference type="Proteomes" id="UP000249203">
    <property type="component" value="Unassembled WGS sequence"/>
</dbReference>
<feature type="domain" description="4Fe-4S ferredoxin-type" evidence="13">
    <location>
        <begin position="666"/>
        <end position="695"/>
    </location>
</feature>
<name>A0A327WZH4_9GAMM</name>
<comment type="cofactor">
    <cofactor evidence="1">
        <name>FAD</name>
        <dbReference type="ChEBI" id="CHEBI:57692"/>
    </cofactor>
</comment>
<dbReference type="GO" id="GO:0051539">
    <property type="term" value="F:4 iron, 4 sulfur cluster binding"/>
    <property type="evidence" value="ECO:0007669"/>
    <property type="project" value="UniProtKB-KW"/>
</dbReference>
<comment type="caution">
    <text evidence="15">The sequence shown here is derived from an EMBL/GenBank/DDBJ whole genome shotgun (WGS) entry which is preliminary data.</text>
</comment>
<dbReference type="GO" id="GO:0046872">
    <property type="term" value="F:metal ion binding"/>
    <property type="evidence" value="ECO:0007669"/>
    <property type="project" value="UniProtKB-KW"/>
</dbReference>
<feature type="domain" description="FAD-binding PCMH-type" evidence="14">
    <location>
        <begin position="59"/>
        <end position="292"/>
    </location>
</feature>
<dbReference type="InterPro" id="IPR017900">
    <property type="entry name" value="4Fe4S_Fe_S_CS"/>
</dbReference>
<dbReference type="GO" id="GO:0051990">
    <property type="term" value="F:(R)-2-hydroxyglutarate dehydrogenase activity"/>
    <property type="evidence" value="ECO:0007669"/>
    <property type="project" value="UniProtKB-EC"/>
</dbReference>
<dbReference type="Gene3D" id="1.10.1060.10">
    <property type="entry name" value="Alpha-helical ferredoxin"/>
    <property type="match status" value="1"/>
</dbReference>
<dbReference type="EMBL" id="QLMD01000004">
    <property type="protein sequence ID" value="RAJ98901.1"/>
    <property type="molecule type" value="Genomic_DNA"/>
</dbReference>
<dbReference type="Gene3D" id="3.30.465.10">
    <property type="match status" value="1"/>
</dbReference>
<dbReference type="InterPro" id="IPR016164">
    <property type="entry name" value="FAD-linked_Oxase-like_C"/>
</dbReference>
<dbReference type="SUPFAM" id="SSF55103">
    <property type="entry name" value="FAD-linked oxidases, C-terminal domain"/>
    <property type="match status" value="1"/>
</dbReference>
<evidence type="ECO:0000259" key="13">
    <source>
        <dbReference type="PROSITE" id="PS51379"/>
    </source>
</evidence>
<comment type="catalytic activity">
    <reaction evidence="10">
        <text>(R)-2-hydroxyglutarate + A = 2-oxoglutarate + AH2</text>
        <dbReference type="Rhea" id="RHEA:38295"/>
        <dbReference type="ChEBI" id="CHEBI:13193"/>
        <dbReference type="ChEBI" id="CHEBI:15801"/>
        <dbReference type="ChEBI" id="CHEBI:16810"/>
        <dbReference type="ChEBI" id="CHEBI:17499"/>
        <dbReference type="EC" id="1.1.99.39"/>
    </reaction>
    <physiologicalReaction direction="left-to-right" evidence="10">
        <dbReference type="Rhea" id="RHEA:38296"/>
    </physiologicalReaction>
</comment>
<dbReference type="GO" id="GO:1903457">
    <property type="term" value="P:lactate catabolic process"/>
    <property type="evidence" value="ECO:0007669"/>
    <property type="project" value="TreeGrafter"/>
</dbReference>
<evidence type="ECO:0000256" key="2">
    <source>
        <dbReference type="ARBA" id="ARBA00022485"/>
    </source>
</evidence>
<dbReference type="InterPro" id="IPR016166">
    <property type="entry name" value="FAD-bd_PCMH"/>
</dbReference>
<dbReference type="Gene3D" id="3.30.70.2740">
    <property type="match status" value="1"/>
</dbReference>
<dbReference type="PANTHER" id="PTHR11748">
    <property type="entry name" value="D-LACTATE DEHYDROGENASE"/>
    <property type="match status" value="1"/>
</dbReference>
<evidence type="ECO:0000256" key="6">
    <source>
        <dbReference type="ARBA" id="ARBA00023002"/>
    </source>
</evidence>
<evidence type="ECO:0000256" key="5">
    <source>
        <dbReference type="ARBA" id="ARBA00022827"/>
    </source>
</evidence>
<dbReference type="InterPro" id="IPR009051">
    <property type="entry name" value="Helical_ferredxn"/>
</dbReference>
<dbReference type="PROSITE" id="PS51379">
    <property type="entry name" value="4FE4S_FER_2"/>
    <property type="match status" value="1"/>
</dbReference>
<keyword evidence="8" id="KW-0411">Iron-sulfur</keyword>
<dbReference type="Pfam" id="PF13183">
    <property type="entry name" value="Fer4_8"/>
    <property type="match status" value="1"/>
</dbReference>
<proteinExistence type="inferred from homology"/>
<accession>A0A327WZH4</accession>
<dbReference type="Gene3D" id="3.30.43.10">
    <property type="entry name" value="Uridine Diphospho-n-acetylenolpyruvylglucosamine Reductase, domain 2"/>
    <property type="match status" value="1"/>
</dbReference>